<sequence>MKTLPDRPSMDHLRQQAKELFAGLRENQPNLTLSGAQTLLAKQYGYRDWPTLKAEVDRRRADVKTAAPKLAAELADRFDLGRPTGPMEALTFSWAGQVWALTTDRGNWRLTEFLDYTPTDNLEVEFRLVEAAVAAGVPTAEPVRDRTGRPLAEVEGRRWRVHRDLGAGTEVAIPITAGTAVQIGRIVGTLHRLRLPAPGPVNQWISCRADEDLLRRQLERSRAADAPWTEAFERALPGLLTLAATVVDDRDPAEEPILSHGSPGPGTFLRRNGGELLLTGWDHACSIPPSWELGSVLEHWGTEPGGALNEATVSAIVAGYREAAGAEPYLELGMFSGTVTGWLTWVESRVNVALGANDEKARDHAARELPGLLDTPLTVAHLERVLAAARKPALVA</sequence>
<gene>
    <name evidence="3" type="ORF">BKA15_004498</name>
</gene>
<comment type="caution">
    <text evidence="3">The sequence shown here is derived from an EMBL/GenBank/DDBJ whole genome shotgun (WGS) entry which is preliminary data.</text>
</comment>
<feature type="domain" description="Glyoxalase-related protein" evidence="2">
    <location>
        <begin position="6"/>
        <end position="61"/>
    </location>
</feature>
<protein>
    <recommendedName>
        <fullName evidence="5">Phosphotransferase enzyme family protein</fullName>
    </recommendedName>
</protein>
<reference evidence="3 4" key="1">
    <citation type="submission" date="2020-07" db="EMBL/GenBank/DDBJ databases">
        <title>Sequencing the genomes of 1000 actinobacteria strains.</title>
        <authorList>
            <person name="Klenk H.-P."/>
        </authorList>
    </citation>
    <scope>NUCLEOTIDE SEQUENCE [LARGE SCALE GENOMIC DNA]</scope>
    <source>
        <strain evidence="3 4">DSM 22083</strain>
    </source>
</reference>
<evidence type="ECO:0008006" key="5">
    <source>
        <dbReference type="Google" id="ProtNLM"/>
    </source>
</evidence>
<dbReference type="InterPro" id="IPR045517">
    <property type="entry name" value="Glyoxalase_8"/>
</dbReference>
<dbReference type="InterPro" id="IPR002575">
    <property type="entry name" value="Aminoglycoside_PTrfase"/>
</dbReference>
<evidence type="ECO:0000313" key="4">
    <source>
        <dbReference type="Proteomes" id="UP000569914"/>
    </source>
</evidence>
<name>A0A7Y9LAT4_9ACTN</name>
<dbReference type="RefSeq" id="WP_179754462.1">
    <property type="nucleotide sequence ID" value="NZ_JACCBU010000001.1"/>
</dbReference>
<dbReference type="Gene3D" id="3.30.200.20">
    <property type="entry name" value="Phosphorylase Kinase, domain 1"/>
    <property type="match status" value="1"/>
</dbReference>
<organism evidence="3 4">
    <name type="scientific">Microlunatus parietis</name>
    <dbReference type="NCBI Taxonomy" id="682979"/>
    <lineage>
        <taxon>Bacteria</taxon>
        <taxon>Bacillati</taxon>
        <taxon>Actinomycetota</taxon>
        <taxon>Actinomycetes</taxon>
        <taxon>Propionibacteriales</taxon>
        <taxon>Propionibacteriaceae</taxon>
        <taxon>Microlunatus</taxon>
    </lineage>
</organism>
<dbReference type="SUPFAM" id="SSF56112">
    <property type="entry name" value="Protein kinase-like (PK-like)"/>
    <property type="match status" value="1"/>
</dbReference>
<evidence type="ECO:0000259" key="1">
    <source>
        <dbReference type="Pfam" id="PF01636"/>
    </source>
</evidence>
<dbReference type="EMBL" id="JACCBU010000001">
    <property type="protein sequence ID" value="NYE73169.1"/>
    <property type="molecule type" value="Genomic_DNA"/>
</dbReference>
<dbReference type="Pfam" id="PF20066">
    <property type="entry name" value="Glyoxalase_8"/>
    <property type="match status" value="1"/>
</dbReference>
<dbReference type="AlphaFoldDB" id="A0A7Y9LAT4"/>
<dbReference type="Pfam" id="PF01636">
    <property type="entry name" value="APH"/>
    <property type="match status" value="1"/>
</dbReference>
<dbReference type="InterPro" id="IPR011009">
    <property type="entry name" value="Kinase-like_dom_sf"/>
</dbReference>
<accession>A0A7Y9LAT4</accession>
<proteinExistence type="predicted"/>
<dbReference type="Proteomes" id="UP000569914">
    <property type="component" value="Unassembled WGS sequence"/>
</dbReference>
<evidence type="ECO:0000259" key="2">
    <source>
        <dbReference type="Pfam" id="PF20066"/>
    </source>
</evidence>
<keyword evidence="4" id="KW-1185">Reference proteome</keyword>
<evidence type="ECO:0000313" key="3">
    <source>
        <dbReference type="EMBL" id="NYE73169.1"/>
    </source>
</evidence>
<feature type="domain" description="Aminoglycoside phosphotransferase" evidence="1">
    <location>
        <begin position="94"/>
        <end position="324"/>
    </location>
</feature>